<evidence type="ECO:0000313" key="1">
    <source>
        <dbReference type="EMBL" id="SEH92323.1"/>
    </source>
</evidence>
<evidence type="ECO:0000313" key="2">
    <source>
        <dbReference type="Proteomes" id="UP000176204"/>
    </source>
</evidence>
<name>A0A1H6M0I4_9BACT</name>
<reference evidence="2" key="1">
    <citation type="submission" date="2016-09" db="EMBL/GenBank/DDBJ databases">
        <authorList>
            <person name="Koehorst J."/>
        </authorList>
    </citation>
    <scope>NUCLEOTIDE SEQUENCE [LARGE SCALE GENOMIC DNA]</scope>
</reference>
<proteinExistence type="predicted"/>
<dbReference type="Proteomes" id="UP000176204">
    <property type="component" value="Chromosome I"/>
</dbReference>
<dbReference type="AlphaFoldDB" id="A0A1H6M0I4"/>
<gene>
    <name evidence="1" type="ORF">PYTT_1752</name>
</gene>
<organism evidence="1 2">
    <name type="scientific">Akkermansia glycaniphila</name>
    <dbReference type="NCBI Taxonomy" id="1679444"/>
    <lineage>
        <taxon>Bacteria</taxon>
        <taxon>Pseudomonadati</taxon>
        <taxon>Verrucomicrobiota</taxon>
        <taxon>Verrucomicrobiia</taxon>
        <taxon>Verrucomicrobiales</taxon>
        <taxon>Akkermansiaceae</taxon>
        <taxon>Akkermansia</taxon>
    </lineage>
</organism>
<dbReference type="Gene3D" id="3.90.1720.70">
    <property type="match status" value="1"/>
</dbReference>
<protein>
    <submittedName>
        <fullName evidence="1">Pa14 domain</fullName>
    </submittedName>
</protein>
<sequence length="324" mass="36146">MTTHNNKKQSQYYQPLDSEYNRRFTINRQPQVAYIDWQLAEISEPVLTDWKGYLRVPVSGTYILKMTVDDSGYVKMALPPTLGVIEVETILEITGKHSSISTQTAPIVLDAGFYYIEMHHENSIPDRDYPNATQFKLELNGTRVDYLYDMVIPPNRLTSADAWRLAGCYDPVSYKLGPEAIWDMTSEALKKDTGGGESCALRMSIALSNYGFDFKGIADNWSLKDPDNTLLGQDANGNNKQYVLVGAAPMRDFLISKLGPPDYAKYGEGVGYTPRNGDVIVYADAGHTGLSIDGRADYGGGFRDNLWLLSRTTMDDPDTQSTIN</sequence>
<dbReference type="KEGG" id="agl:PYTT_1752"/>
<dbReference type="EMBL" id="LT629973">
    <property type="protein sequence ID" value="SEH92323.1"/>
    <property type="molecule type" value="Genomic_DNA"/>
</dbReference>
<keyword evidence="2" id="KW-1185">Reference proteome</keyword>
<dbReference type="STRING" id="1679444.PYTT_1752"/>
<dbReference type="RefSeq" id="WP_141675909.1">
    <property type="nucleotide sequence ID" value="NZ_LIGX01000041.1"/>
</dbReference>
<accession>A0A1H6M0I4</accession>